<proteinExistence type="predicted"/>
<sequence>MGYFQCEVGFTQHNGVTQSSTVFANYAHAKLGLSGAISLSSTGGISLGFGILDKNYSIACDVDVN</sequence>
<evidence type="ECO:0000313" key="2">
    <source>
        <dbReference type="Proteomes" id="UP000239471"/>
    </source>
</evidence>
<reference evidence="1 2" key="1">
    <citation type="submission" date="2018-03" db="EMBL/GenBank/DDBJ databases">
        <title>Genome sequence of Clostridium vincentii DSM 10228.</title>
        <authorList>
            <person name="Poehlein A."/>
            <person name="Daniel R."/>
        </authorList>
    </citation>
    <scope>NUCLEOTIDE SEQUENCE [LARGE SCALE GENOMIC DNA]</scope>
    <source>
        <strain evidence="1 2">DSM 10228</strain>
    </source>
</reference>
<protein>
    <submittedName>
        <fullName evidence="1">Uncharacterized protein</fullName>
    </submittedName>
</protein>
<keyword evidence="2" id="KW-1185">Reference proteome</keyword>
<accession>A0A2T0B561</accession>
<dbReference type="AlphaFoldDB" id="A0A2T0B561"/>
<evidence type="ECO:0000313" key="1">
    <source>
        <dbReference type="EMBL" id="PRR79002.1"/>
    </source>
</evidence>
<gene>
    <name evidence="1" type="ORF">CLVI_34120</name>
</gene>
<comment type="caution">
    <text evidence="1">The sequence shown here is derived from an EMBL/GenBank/DDBJ whole genome shotgun (WGS) entry which is preliminary data.</text>
</comment>
<dbReference type="EMBL" id="PVXQ01000072">
    <property type="protein sequence ID" value="PRR79002.1"/>
    <property type="molecule type" value="Genomic_DNA"/>
</dbReference>
<dbReference type="Proteomes" id="UP000239471">
    <property type="component" value="Unassembled WGS sequence"/>
</dbReference>
<organism evidence="1 2">
    <name type="scientific">Clostridium vincentii</name>
    <dbReference type="NCBI Taxonomy" id="52704"/>
    <lineage>
        <taxon>Bacteria</taxon>
        <taxon>Bacillati</taxon>
        <taxon>Bacillota</taxon>
        <taxon>Clostridia</taxon>
        <taxon>Eubacteriales</taxon>
        <taxon>Clostridiaceae</taxon>
        <taxon>Clostridium</taxon>
    </lineage>
</organism>
<name>A0A2T0B561_9CLOT</name>